<sequence>MRRVAAACGVALLCTALGGCGVILVAGTAASLAVDATVGVVKLTGKAVGAAVDVVTPGGDEKK</sequence>
<name>A0A562ZVW7_9BURK</name>
<reference evidence="1 2" key="1">
    <citation type="submission" date="2019-07" db="EMBL/GenBank/DDBJ databases">
        <title>Caenimonas sedimenti sp. nov., isolated from activated sludge.</title>
        <authorList>
            <person name="Xu J."/>
        </authorList>
    </citation>
    <scope>NUCLEOTIDE SEQUENCE [LARGE SCALE GENOMIC DNA]</scope>
    <source>
        <strain evidence="1 2">HX-9-20</strain>
    </source>
</reference>
<dbReference type="EMBL" id="VOBQ01000004">
    <property type="protein sequence ID" value="TWO72526.1"/>
    <property type="molecule type" value="Genomic_DNA"/>
</dbReference>
<dbReference type="Proteomes" id="UP000318199">
    <property type="component" value="Unassembled WGS sequence"/>
</dbReference>
<dbReference type="PROSITE" id="PS51257">
    <property type="entry name" value="PROKAR_LIPOPROTEIN"/>
    <property type="match status" value="1"/>
</dbReference>
<evidence type="ECO:0008006" key="3">
    <source>
        <dbReference type="Google" id="ProtNLM"/>
    </source>
</evidence>
<comment type="caution">
    <text evidence="1">The sequence shown here is derived from an EMBL/GenBank/DDBJ whole genome shotgun (WGS) entry which is preliminary data.</text>
</comment>
<protein>
    <recommendedName>
        <fullName evidence="3">Lipoprotein</fullName>
    </recommendedName>
</protein>
<dbReference type="OrthoDB" id="9980719at2"/>
<gene>
    <name evidence="1" type="ORF">FN976_05700</name>
</gene>
<accession>A0A562ZVW7</accession>
<evidence type="ECO:0000313" key="1">
    <source>
        <dbReference type="EMBL" id="TWO72526.1"/>
    </source>
</evidence>
<keyword evidence="2" id="KW-1185">Reference proteome</keyword>
<dbReference type="AlphaFoldDB" id="A0A562ZVW7"/>
<organism evidence="1 2">
    <name type="scientific">Caenimonas sedimenti</name>
    <dbReference type="NCBI Taxonomy" id="2596921"/>
    <lineage>
        <taxon>Bacteria</taxon>
        <taxon>Pseudomonadati</taxon>
        <taxon>Pseudomonadota</taxon>
        <taxon>Betaproteobacteria</taxon>
        <taxon>Burkholderiales</taxon>
        <taxon>Comamonadaceae</taxon>
        <taxon>Caenimonas</taxon>
    </lineage>
</organism>
<proteinExistence type="predicted"/>
<evidence type="ECO:0000313" key="2">
    <source>
        <dbReference type="Proteomes" id="UP000318199"/>
    </source>
</evidence>